<dbReference type="PANTHER" id="PTHR31777:SF0">
    <property type="entry name" value="TRANSMEMBRANE PROTEIN 169"/>
    <property type="match status" value="1"/>
</dbReference>
<dbReference type="PANTHER" id="PTHR31777">
    <property type="entry name" value="TRANSMEMBRANE PROTEIN 169"/>
    <property type="match status" value="1"/>
</dbReference>
<accession>A0A8C1WS20</accession>
<organism evidence="3 4">
    <name type="scientific">Cyprinus carpio</name>
    <name type="common">Common carp</name>
    <dbReference type="NCBI Taxonomy" id="7962"/>
    <lineage>
        <taxon>Eukaryota</taxon>
        <taxon>Metazoa</taxon>
        <taxon>Chordata</taxon>
        <taxon>Craniata</taxon>
        <taxon>Vertebrata</taxon>
        <taxon>Euteleostomi</taxon>
        <taxon>Actinopterygii</taxon>
        <taxon>Neopterygii</taxon>
        <taxon>Teleostei</taxon>
        <taxon>Ostariophysi</taxon>
        <taxon>Cypriniformes</taxon>
        <taxon>Cyprinidae</taxon>
        <taxon>Cyprininae</taxon>
        <taxon>Cyprinus</taxon>
    </lineage>
</organism>
<dbReference type="Ensembl" id="ENSCCRT00015073801.1">
    <property type="protein sequence ID" value="ENSCCRP00015071483.1"/>
    <property type="gene ID" value="ENSCCRG00015028935.1"/>
</dbReference>
<protein>
    <submittedName>
        <fullName evidence="3">Transmembrane protein 169a</fullName>
    </submittedName>
</protein>
<feature type="region of interest" description="Disordered" evidence="1">
    <location>
        <begin position="1"/>
        <end position="81"/>
    </location>
</feature>
<proteinExistence type="predicted"/>
<keyword evidence="2" id="KW-0472">Membrane</keyword>
<keyword evidence="2" id="KW-0812">Transmembrane</keyword>
<dbReference type="Ensembl" id="ENSCCRT00015073800.1">
    <property type="protein sequence ID" value="ENSCCRP00015071482.1"/>
    <property type="gene ID" value="ENSCCRG00015028935.1"/>
</dbReference>
<feature type="compositionally biased region" description="Low complexity" evidence="1">
    <location>
        <begin position="10"/>
        <end position="23"/>
    </location>
</feature>
<evidence type="ECO:0000313" key="3">
    <source>
        <dbReference type="Ensembl" id="ENSCCRP00015071482.1"/>
    </source>
</evidence>
<dbReference type="InterPro" id="IPR029386">
    <property type="entry name" value="TMEM169"/>
</dbReference>
<evidence type="ECO:0000313" key="4">
    <source>
        <dbReference type="Proteomes" id="UP000694700"/>
    </source>
</evidence>
<dbReference type="Proteomes" id="UP000694700">
    <property type="component" value="Unplaced"/>
</dbReference>
<name>A0A8C1WS20_CYPCA</name>
<feature type="transmembrane region" description="Helical" evidence="2">
    <location>
        <begin position="164"/>
        <end position="188"/>
    </location>
</feature>
<sequence>MSEGASGDITGLELEGATGTEETPVNTLQRSAEEEGTTTRRKKKKKKKKEIIYRSDLEVEDAGEGTSADVDGTDTPTLYEEEEDIPPDSRFVTLTGTITRGKRKGQMVDIYMTLTDKELRDMARSKERLDAECDEAAEAKQKSCALGVTQGPHVLLWSLSCSPFIFLLSFITSFYYGTLTWYNVFLVYNEERSFLHKITVCPLLILLYPVLIMVLCVCMGVYAAVNQLSWVFGEWWLAVRDLEKGFCGWMCGKLGLEDCAPYNVIELLDSDTLSGTLQGKRMEDAEHTSTL</sequence>
<feature type="compositionally biased region" description="Basic residues" evidence="1">
    <location>
        <begin position="39"/>
        <end position="49"/>
    </location>
</feature>
<keyword evidence="2" id="KW-1133">Transmembrane helix</keyword>
<evidence type="ECO:0000256" key="2">
    <source>
        <dbReference type="SAM" id="Phobius"/>
    </source>
</evidence>
<evidence type="ECO:0000256" key="1">
    <source>
        <dbReference type="SAM" id="MobiDB-lite"/>
    </source>
</evidence>
<dbReference type="AlphaFoldDB" id="A0A8C1WS20"/>
<dbReference type="Pfam" id="PF15052">
    <property type="entry name" value="TMEM169"/>
    <property type="match status" value="1"/>
</dbReference>
<feature type="transmembrane region" description="Helical" evidence="2">
    <location>
        <begin position="200"/>
        <end position="225"/>
    </location>
</feature>
<reference evidence="3" key="1">
    <citation type="submission" date="2025-05" db="UniProtKB">
        <authorList>
            <consortium name="Ensembl"/>
        </authorList>
    </citation>
    <scope>IDENTIFICATION</scope>
</reference>